<dbReference type="Proteomes" id="UP000257109">
    <property type="component" value="Unassembled WGS sequence"/>
</dbReference>
<protein>
    <submittedName>
        <fullName evidence="1">Uncharacterized protein</fullName>
    </submittedName>
</protein>
<gene>
    <name evidence="1" type="ORF">CR513_39612</name>
</gene>
<dbReference type="AlphaFoldDB" id="A0A371FNZ1"/>
<reference evidence="1" key="1">
    <citation type="submission" date="2018-05" db="EMBL/GenBank/DDBJ databases">
        <title>Draft genome of Mucuna pruriens seed.</title>
        <authorList>
            <person name="Nnadi N.E."/>
            <person name="Vos R."/>
            <person name="Hasami M.H."/>
            <person name="Devisetty U.K."/>
            <person name="Aguiy J.C."/>
        </authorList>
    </citation>
    <scope>NUCLEOTIDE SEQUENCE [LARGE SCALE GENOMIC DNA]</scope>
    <source>
        <strain evidence="1">JCA_2017</strain>
    </source>
</reference>
<keyword evidence="2" id="KW-1185">Reference proteome</keyword>
<evidence type="ECO:0000313" key="2">
    <source>
        <dbReference type="Proteomes" id="UP000257109"/>
    </source>
</evidence>
<name>A0A371FNZ1_MUCPR</name>
<accession>A0A371FNZ1</accession>
<organism evidence="1 2">
    <name type="scientific">Mucuna pruriens</name>
    <name type="common">Velvet bean</name>
    <name type="synonym">Dolichos pruriens</name>
    <dbReference type="NCBI Taxonomy" id="157652"/>
    <lineage>
        <taxon>Eukaryota</taxon>
        <taxon>Viridiplantae</taxon>
        <taxon>Streptophyta</taxon>
        <taxon>Embryophyta</taxon>
        <taxon>Tracheophyta</taxon>
        <taxon>Spermatophyta</taxon>
        <taxon>Magnoliopsida</taxon>
        <taxon>eudicotyledons</taxon>
        <taxon>Gunneridae</taxon>
        <taxon>Pentapetalae</taxon>
        <taxon>rosids</taxon>
        <taxon>fabids</taxon>
        <taxon>Fabales</taxon>
        <taxon>Fabaceae</taxon>
        <taxon>Papilionoideae</taxon>
        <taxon>50 kb inversion clade</taxon>
        <taxon>NPAAA clade</taxon>
        <taxon>indigoferoid/millettioid clade</taxon>
        <taxon>Phaseoleae</taxon>
        <taxon>Mucuna</taxon>
    </lineage>
</organism>
<comment type="caution">
    <text evidence="1">The sequence shown here is derived from an EMBL/GenBank/DDBJ whole genome shotgun (WGS) entry which is preliminary data.</text>
</comment>
<proteinExistence type="predicted"/>
<feature type="non-terminal residue" evidence="1">
    <location>
        <position position="1"/>
    </location>
</feature>
<evidence type="ECO:0000313" key="1">
    <source>
        <dbReference type="EMBL" id="RDX79910.1"/>
    </source>
</evidence>
<sequence length="131" mass="14709">MEFGDNMVKFNIFKAMKHPIENHSILGIEVIDYTYKGGKECSICVEVAKVATSEPFPPSTMQPLALELKPLLEHLKYAYLEHDQTLLVIIATNLQSEKVVGWTVAGLLGINPSICMHSILLEEEARLMRQP</sequence>
<dbReference type="EMBL" id="QJKJ01008395">
    <property type="protein sequence ID" value="RDX79910.1"/>
    <property type="molecule type" value="Genomic_DNA"/>
</dbReference>
<dbReference type="OrthoDB" id="1723412at2759"/>